<protein>
    <submittedName>
        <fullName evidence="2">Uncharacterized protein</fullName>
    </submittedName>
</protein>
<organism evidence="2 3">
    <name type="scientific">Tilletia indica</name>
    <dbReference type="NCBI Taxonomy" id="43049"/>
    <lineage>
        <taxon>Eukaryota</taxon>
        <taxon>Fungi</taxon>
        <taxon>Dikarya</taxon>
        <taxon>Basidiomycota</taxon>
        <taxon>Ustilaginomycotina</taxon>
        <taxon>Exobasidiomycetes</taxon>
        <taxon>Tilletiales</taxon>
        <taxon>Tilletiaceae</taxon>
        <taxon>Tilletia</taxon>
    </lineage>
</organism>
<dbReference type="Proteomes" id="UP000077521">
    <property type="component" value="Unassembled WGS sequence"/>
</dbReference>
<feature type="compositionally biased region" description="Basic and acidic residues" evidence="1">
    <location>
        <begin position="120"/>
        <end position="129"/>
    </location>
</feature>
<reference evidence="2" key="1">
    <citation type="submission" date="2016-04" db="EMBL/GenBank/DDBJ databases">
        <authorList>
            <person name="Nguyen H.D."/>
            <person name="Samba Siva P."/>
            <person name="Cullis J."/>
            <person name="Levesque C.A."/>
            <person name="Hambleton S."/>
        </authorList>
    </citation>
    <scope>NUCLEOTIDE SEQUENCE</scope>
    <source>
        <strain evidence="2">DAOMC 236416</strain>
    </source>
</reference>
<dbReference type="AlphaFoldDB" id="A0A177TLH8"/>
<gene>
    <name evidence="2" type="ORF">A4X13_0g7090</name>
</gene>
<evidence type="ECO:0000313" key="3">
    <source>
        <dbReference type="Proteomes" id="UP000077521"/>
    </source>
</evidence>
<proteinExistence type="predicted"/>
<keyword evidence="3" id="KW-1185">Reference proteome</keyword>
<name>A0A177TLH8_9BASI</name>
<comment type="caution">
    <text evidence="2">The sequence shown here is derived from an EMBL/GenBank/DDBJ whole genome shotgun (WGS) entry which is preliminary data.</text>
</comment>
<feature type="region of interest" description="Disordered" evidence="1">
    <location>
        <begin position="81"/>
        <end position="129"/>
    </location>
</feature>
<feature type="compositionally biased region" description="Basic residues" evidence="1">
    <location>
        <begin position="103"/>
        <end position="119"/>
    </location>
</feature>
<evidence type="ECO:0000313" key="2">
    <source>
        <dbReference type="EMBL" id="KAE8242606.1"/>
    </source>
</evidence>
<evidence type="ECO:0000256" key="1">
    <source>
        <dbReference type="SAM" id="MobiDB-lite"/>
    </source>
</evidence>
<accession>A0A177TLH8</accession>
<feature type="compositionally biased region" description="Low complexity" evidence="1">
    <location>
        <begin position="83"/>
        <end position="102"/>
    </location>
</feature>
<reference evidence="2" key="2">
    <citation type="journal article" date="2019" name="IMA Fungus">
        <title>Genome sequencing and comparison of five Tilletia species to identify candidate genes for the detection of regulated species infecting wheat.</title>
        <authorList>
            <person name="Nguyen H.D.T."/>
            <person name="Sultana T."/>
            <person name="Kesanakurti P."/>
            <person name="Hambleton S."/>
        </authorList>
    </citation>
    <scope>NUCLEOTIDE SEQUENCE</scope>
    <source>
        <strain evidence="2">DAOMC 236416</strain>
    </source>
</reference>
<sequence>MIKVSITFNVRYGNVPPTDVSAIQTQFDPTMVHLSDFTEDWAQAAKNRLMAKKGSADKRRSEDAMIARAKKKMEIAEWKKAEAAAGGTSASASTSSLASTPTPKKRVVVKKAPPKKPSAKGKEKAKTRK</sequence>
<dbReference type="EMBL" id="LWDF02000792">
    <property type="protein sequence ID" value="KAE8242606.1"/>
    <property type="molecule type" value="Genomic_DNA"/>
</dbReference>